<reference evidence="1" key="1">
    <citation type="submission" date="2020-04" db="EMBL/GenBank/DDBJ databases">
        <authorList>
            <person name="Alioto T."/>
            <person name="Alioto T."/>
            <person name="Gomez Garrido J."/>
        </authorList>
    </citation>
    <scope>NUCLEOTIDE SEQUENCE</scope>
    <source>
        <strain evidence="1">A484AB</strain>
    </source>
</reference>
<proteinExistence type="predicted"/>
<feature type="non-terminal residue" evidence="1">
    <location>
        <position position="1"/>
    </location>
</feature>
<evidence type="ECO:0000313" key="2">
    <source>
        <dbReference type="Proteomes" id="UP001152795"/>
    </source>
</evidence>
<dbReference type="OrthoDB" id="10068969at2759"/>
<name>A0A6S7KBJ9_PARCT</name>
<dbReference type="PANTHER" id="PTHR47331:SF6">
    <property type="entry name" value="DOUBLECORTIN DOMAIN-CONTAINING PROTEIN"/>
    <property type="match status" value="1"/>
</dbReference>
<comment type="caution">
    <text evidence="1">The sequence shown here is derived from an EMBL/GenBank/DDBJ whole genome shotgun (WGS) entry which is preliminary data.</text>
</comment>
<evidence type="ECO:0000313" key="1">
    <source>
        <dbReference type="EMBL" id="CAB4040244.1"/>
    </source>
</evidence>
<organism evidence="1 2">
    <name type="scientific">Paramuricea clavata</name>
    <name type="common">Red gorgonian</name>
    <name type="synonym">Violescent sea-whip</name>
    <dbReference type="NCBI Taxonomy" id="317549"/>
    <lineage>
        <taxon>Eukaryota</taxon>
        <taxon>Metazoa</taxon>
        <taxon>Cnidaria</taxon>
        <taxon>Anthozoa</taxon>
        <taxon>Octocorallia</taxon>
        <taxon>Malacalcyonacea</taxon>
        <taxon>Plexauridae</taxon>
        <taxon>Paramuricea</taxon>
    </lineage>
</organism>
<sequence>RLDLEWVILGKVCLDGAHQPADVSSYKTHILPNGWPLEPCPNALIVKPPEYESNFKGKEMFSNGYFDDRLAKNVFVCTENDDKPGMSVEHRKSVDIMERNLEKNDAGNWTAPLPFCHEVITLPESRGEAYKRLESTRKTLDRNPIMKQHYFAFMKNLFAKGHAEPVPPQDPTLLKPCWYLPHFGIYHPQKLNKICMVFDSSAENGGISLNKLLLSGPHLVNSLLRTTGTSYGFYFLRFLWYGNNDPDGAIVEYRMKVHIFGNTSSPTIATFGLRKTAEVGEPEFGSDAKEFVENNFYVDDGLKSMPNRRQAIDLLKHTQAMLATGNLRLHKISSNDLLSPT</sequence>
<dbReference type="EMBL" id="CACRXK020026512">
    <property type="protein sequence ID" value="CAB4040244.1"/>
    <property type="molecule type" value="Genomic_DNA"/>
</dbReference>
<dbReference type="AlphaFoldDB" id="A0A6S7KBJ9"/>
<dbReference type="PANTHER" id="PTHR47331">
    <property type="entry name" value="PHD-TYPE DOMAIN-CONTAINING PROTEIN"/>
    <property type="match status" value="1"/>
</dbReference>
<protein>
    <submittedName>
        <fullName evidence="1">Uncharacterized protein</fullName>
    </submittedName>
</protein>
<gene>
    <name evidence="1" type="ORF">PACLA_8A061662</name>
</gene>
<dbReference type="Proteomes" id="UP001152795">
    <property type="component" value="Unassembled WGS sequence"/>
</dbReference>
<keyword evidence="2" id="KW-1185">Reference proteome</keyword>
<accession>A0A6S7KBJ9</accession>